<feature type="region of interest" description="Disordered" evidence="1">
    <location>
        <begin position="68"/>
        <end position="88"/>
    </location>
</feature>
<dbReference type="Proteomes" id="UP001497482">
    <property type="component" value="Chromosome 17"/>
</dbReference>
<evidence type="ECO:0000256" key="1">
    <source>
        <dbReference type="SAM" id="MobiDB-lite"/>
    </source>
</evidence>
<keyword evidence="3" id="KW-1185">Reference proteome</keyword>
<dbReference type="AlphaFoldDB" id="A0AAV2KCI4"/>
<proteinExistence type="predicted"/>
<dbReference type="EMBL" id="OZ035839">
    <property type="protein sequence ID" value="CAL1585892.1"/>
    <property type="molecule type" value="Genomic_DNA"/>
</dbReference>
<sequence length="133" mass="14478">MDGPLGGLCGSVSGPNYMKRRTVCASPRSPDPSASNEMCRSDFSFLPQRGVFTGLDPPAVKQWSSGQLASTQTSGHGAAILDGRDWGQGREEARDSRFCSVLRTGRVYAQPARRGPRYAHCSSPTFTFLLFCW</sequence>
<organism evidence="2 3">
    <name type="scientific">Knipowitschia caucasica</name>
    <name type="common">Caucasian dwarf goby</name>
    <name type="synonym">Pomatoschistus caucasicus</name>
    <dbReference type="NCBI Taxonomy" id="637954"/>
    <lineage>
        <taxon>Eukaryota</taxon>
        <taxon>Metazoa</taxon>
        <taxon>Chordata</taxon>
        <taxon>Craniata</taxon>
        <taxon>Vertebrata</taxon>
        <taxon>Euteleostomi</taxon>
        <taxon>Actinopterygii</taxon>
        <taxon>Neopterygii</taxon>
        <taxon>Teleostei</taxon>
        <taxon>Neoteleostei</taxon>
        <taxon>Acanthomorphata</taxon>
        <taxon>Gobiaria</taxon>
        <taxon>Gobiiformes</taxon>
        <taxon>Gobioidei</taxon>
        <taxon>Gobiidae</taxon>
        <taxon>Gobiinae</taxon>
        <taxon>Knipowitschia</taxon>
    </lineage>
</organism>
<evidence type="ECO:0000313" key="3">
    <source>
        <dbReference type="Proteomes" id="UP001497482"/>
    </source>
</evidence>
<accession>A0AAV2KCI4</accession>
<evidence type="ECO:0000313" key="2">
    <source>
        <dbReference type="EMBL" id="CAL1585892.1"/>
    </source>
</evidence>
<gene>
    <name evidence="2" type="ORF">KC01_LOCUS16059</name>
</gene>
<name>A0AAV2KCI4_KNICA</name>
<protein>
    <submittedName>
        <fullName evidence="2">Uncharacterized protein</fullName>
    </submittedName>
</protein>
<reference evidence="2 3" key="1">
    <citation type="submission" date="2024-04" db="EMBL/GenBank/DDBJ databases">
        <authorList>
            <person name="Waldvogel A.-M."/>
            <person name="Schoenle A."/>
        </authorList>
    </citation>
    <scope>NUCLEOTIDE SEQUENCE [LARGE SCALE GENOMIC DNA]</scope>
</reference>